<keyword evidence="1" id="KW-0472">Membrane</keyword>
<dbReference type="Proteomes" id="UP001056708">
    <property type="component" value="Chromosome"/>
</dbReference>
<dbReference type="RefSeq" id="WP_252660373.1">
    <property type="nucleotide sequence ID" value="NZ_CP098611.1"/>
</dbReference>
<keyword evidence="3" id="KW-1185">Reference proteome</keyword>
<proteinExistence type="predicted"/>
<gene>
    <name evidence="2" type="ORF">NEA10_11915</name>
</gene>
<protein>
    <submittedName>
        <fullName evidence="2">Uncharacterized protein</fullName>
    </submittedName>
</protein>
<keyword evidence="1" id="KW-0812">Transmembrane</keyword>
<sequence length="98" mass="10926">MFQVLYVLIKAIEPFLVPICFISAWAIVLMIVGNFLAAIRSSHRRAKIMHQIPCANCAYFTNDHRLKCPIHPMTASSEAAIGCGDYESTRPAFLDQLG</sequence>
<accession>A0ABY5AKY0</accession>
<dbReference type="EMBL" id="CP098611">
    <property type="protein sequence ID" value="USR89588.1"/>
    <property type="molecule type" value="Genomic_DNA"/>
</dbReference>
<keyword evidence="1" id="KW-1133">Transmembrane helix</keyword>
<reference evidence="2" key="1">
    <citation type="submission" date="2022-06" db="EMBL/GenBank/DDBJ databases">
        <title>Genome sequence of Phormidium yuhuli AB48 isolated from an industrial photobioreactor environment.</title>
        <authorList>
            <person name="Qiu Y."/>
            <person name="Noonan A.J.C."/>
            <person name="Dofher K."/>
            <person name="Koch M."/>
            <person name="Kieft B."/>
            <person name="Lin X."/>
            <person name="Ziels R.M."/>
            <person name="Hallam S.J."/>
        </authorList>
    </citation>
    <scope>NUCLEOTIDE SEQUENCE</scope>
    <source>
        <strain evidence="2">AB48</strain>
    </source>
</reference>
<organism evidence="2 3">
    <name type="scientific">Phormidium yuhuli AB48</name>
    <dbReference type="NCBI Taxonomy" id="2940671"/>
    <lineage>
        <taxon>Bacteria</taxon>
        <taxon>Bacillati</taxon>
        <taxon>Cyanobacteriota</taxon>
        <taxon>Cyanophyceae</taxon>
        <taxon>Oscillatoriophycideae</taxon>
        <taxon>Oscillatoriales</taxon>
        <taxon>Oscillatoriaceae</taxon>
        <taxon>Phormidium</taxon>
        <taxon>Phormidium yuhuli</taxon>
    </lineage>
</organism>
<evidence type="ECO:0000256" key="1">
    <source>
        <dbReference type="SAM" id="Phobius"/>
    </source>
</evidence>
<evidence type="ECO:0000313" key="2">
    <source>
        <dbReference type="EMBL" id="USR89588.1"/>
    </source>
</evidence>
<name>A0ABY5AKY0_9CYAN</name>
<evidence type="ECO:0000313" key="3">
    <source>
        <dbReference type="Proteomes" id="UP001056708"/>
    </source>
</evidence>
<feature type="transmembrane region" description="Helical" evidence="1">
    <location>
        <begin position="15"/>
        <end position="39"/>
    </location>
</feature>